<evidence type="ECO:0000313" key="8">
    <source>
        <dbReference type="EMBL" id="TQD25273.1"/>
    </source>
</evidence>
<evidence type="ECO:0000259" key="7">
    <source>
        <dbReference type="Pfam" id="PF04024"/>
    </source>
</evidence>
<evidence type="ECO:0000256" key="6">
    <source>
        <dbReference type="SAM" id="Phobius"/>
    </source>
</evidence>
<evidence type="ECO:0000256" key="3">
    <source>
        <dbReference type="ARBA" id="ARBA00022692"/>
    </source>
</evidence>
<feature type="transmembrane region" description="Helical" evidence="6">
    <location>
        <begin position="34"/>
        <end position="57"/>
    </location>
</feature>
<dbReference type="Proteomes" id="UP000319335">
    <property type="component" value="Unassembled WGS sequence"/>
</dbReference>
<dbReference type="PANTHER" id="PTHR33885">
    <property type="entry name" value="PHAGE SHOCK PROTEIN C"/>
    <property type="match status" value="1"/>
</dbReference>
<accession>A0A7Z8KN97</accession>
<dbReference type="PANTHER" id="PTHR33885:SF3">
    <property type="entry name" value="PHAGE SHOCK PROTEIN C"/>
    <property type="match status" value="1"/>
</dbReference>
<organism evidence="8 9">
    <name type="scientific">Methanolobus vulcani</name>
    <dbReference type="NCBI Taxonomy" id="38026"/>
    <lineage>
        <taxon>Archaea</taxon>
        <taxon>Methanobacteriati</taxon>
        <taxon>Methanobacteriota</taxon>
        <taxon>Stenosarchaea group</taxon>
        <taxon>Methanomicrobia</taxon>
        <taxon>Methanosarcinales</taxon>
        <taxon>Methanosarcinaceae</taxon>
        <taxon>Methanolobus</taxon>
    </lineage>
</organism>
<name>A0A7Z8KN97_9EURY</name>
<keyword evidence="4 6" id="KW-1133">Transmembrane helix</keyword>
<keyword evidence="3 6" id="KW-0812">Transmembrane</keyword>
<sequence>MPKRLTRSRTDRMIAGVCGGLGKYFDIDPVIIRLLWAIAIFAYGTGLLLYILAWIIIPEE</sequence>
<dbReference type="AlphaFoldDB" id="A0A7Z8KN97"/>
<keyword evidence="5 6" id="KW-0472">Membrane</keyword>
<dbReference type="InterPro" id="IPR052027">
    <property type="entry name" value="PspC"/>
</dbReference>
<dbReference type="OrthoDB" id="103681at2157"/>
<reference evidence="8 9" key="1">
    <citation type="submission" date="2019-06" db="EMBL/GenBank/DDBJ databases">
        <title>Draft genome sequence of Methanolobus vulcani B1d.</title>
        <authorList>
            <person name="Creighbaum A.J."/>
            <person name="Ticak T."/>
            <person name="Hariraju D."/>
            <person name="Arivett B.A."/>
            <person name="Ferguson D.J.Jr."/>
        </authorList>
    </citation>
    <scope>NUCLEOTIDE SEQUENCE [LARGE SCALE GENOMIC DNA]</scope>
    <source>
        <strain evidence="8 9">B1d</strain>
    </source>
</reference>
<evidence type="ECO:0000256" key="5">
    <source>
        <dbReference type="ARBA" id="ARBA00023136"/>
    </source>
</evidence>
<protein>
    <submittedName>
        <fullName evidence="8">PspC domain-containing protein</fullName>
    </submittedName>
</protein>
<dbReference type="EMBL" id="VIAQ01000015">
    <property type="protein sequence ID" value="TQD25273.1"/>
    <property type="molecule type" value="Genomic_DNA"/>
</dbReference>
<evidence type="ECO:0000256" key="2">
    <source>
        <dbReference type="ARBA" id="ARBA00022475"/>
    </source>
</evidence>
<dbReference type="GO" id="GO:0005886">
    <property type="term" value="C:plasma membrane"/>
    <property type="evidence" value="ECO:0007669"/>
    <property type="project" value="UniProtKB-SubCell"/>
</dbReference>
<comment type="caution">
    <text evidence="8">The sequence shown here is derived from an EMBL/GenBank/DDBJ whole genome shotgun (WGS) entry which is preliminary data.</text>
</comment>
<proteinExistence type="predicted"/>
<dbReference type="RefSeq" id="WP_154809999.1">
    <property type="nucleotide sequence ID" value="NZ_VIAQ01000015.1"/>
</dbReference>
<feature type="domain" description="Phage shock protein PspC N-terminal" evidence="7">
    <location>
        <begin position="3"/>
        <end position="60"/>
    </location>
</feature>
<dbReference type="InterPro" id="IPR007168">
    <property type="entry name" value="Phageshock_PspC_N"/>
</dbReference>
<evidence type="ECO:0000313" key="9">
    <source>
        <dbReference type="Proteomes" id="UP000319335"/>
    </source>
</evidence>
<comment type="subcellular location">
    <subcellularLocation>
        <location evidence="1">Cell membrane</location>
        <topology evidence="1">Single-pass membrane protein</topology>
    </subcellularLocation>
</comment>
<keyword evidence="2" id="KW-1003">Cell membrane</keyword>
<dbReference type="Pfam" id="PF04024">
    <property type="entry name" value="PspC"/>
    <property type="match status" value="1"/>
</dbReference>
<gene>
    <name evidence="8" type="ORF">FKV42_09530</name>
</gene>
<keyword evidence="9" id="KW-1185">Reference proteome</keyword>
<evidence type="ECO:0000256" key="4">
    <source>
        <dbReference type="ARBA" id="ARBA00022989"/>
    </source>
</evidence>
<evidence type="ECO:0000256" key="1">
    <source>
        <dbReference type="ARBA" id="ARBA00004162"/>
    </source>
</evidence>